<evidence type="ECO:0000256" key="4">
    <source>
        <dbReference type="ARBA" id="ARBA00022741"/>
    </source>
</evidence>
<dbReference type="PANTHER" id="PTHR10745">
    <property type="entry name" value="GLYCYL-TRNA SYNTHETASE/DNA POLYMERASE SUBUNIT GAMMA-2"/>
    <property type="match status" value="1"/>
</dbReference>
<accession>A0A0G7ZL17</accession>
<dbReference type="PANTHER" id="PTHR10745:SF8">
    <property type="entry name" value="DNA POLYMERASE SUBUNIT GAMMA-2, MITOCHONDRIAL"/>
    <property type="match status" value="1"/>
</dbReference>
<evidence type="ECO:0000256" key="5">
    <source>
        <dbReference type="ARBA" id="ARBA00022840"/>
    </source>
</evidence>
<gene>
    <name evidence="9" type="ORF">HEPPS_00840</name>
</gene>
<dbReference type="SUPFAM" id="SSF55681">
    <property type="entry name" value="Class II aaRS and biotin synthetases"/>
    <property type="match status" value="1"/>
</dbReference>
<evidence type="ECO:0000256" key="6">
    <source>
        <dbReference type="ARBA" id="ARBA00022917"/>
    </source>
</evidence>
<dbReference type="InterPro" id="IPR045864">
    <property type="entry name" value="aa-tRNA-synth_II/BPL/LPL"/>
</dbReference>
<dbReference type="Gene3D" id="3.40.50.800">
    <property type="entry name" value="Anticodon-binding domain"/>
    <property type="match status" value="1"/>
</dbReference>
<evidence type="ECO:0000256" key="1">
    <source>
        <dbReference type="ARBA" id="ARBA00012829"/>
    </source>
</evidence>
<evidence type="ECO:0000313" key="9">
    <source>
        <dbReference type="EMBL" id="CRX36885.1"/>
    </source>
</evidence>
<dbReference type="InterPro" id="IPR002314">
    <property type="entry name" value="aa-tRNA-synt_IIb"/>
</dbReference>
<organism evidence="9 10">
    <name type="scientific">Candidatus Hepatoplasma crinochetorum</name>
    <dbReference type="NCBI Taxonomy" id="295596"/>
    <lineage>
        <taxon>Bacteria</taxon>
        <taxon>Bacillati</taxon>
        <taxon>Mycoplasmatota</taxon>
        <taxon>Mollicutes</taxon>
        <taxon>Candidatus Hepatoplasmataceae</taxon>
        <taxon>Candidatus Hepatoplasma</taxon>
    </lineage>
</organism>
<dbReference type="Pfam" id="PF03129">
    <property type="entry name" value="HGTP_anticodon"/>
    <property type="match status" value="1"/>
</dbReference>
<keyword evidence="2" id="KW-0963">Cytoplasm</keyword>
<dbReference type="InterPro" id="IPR036621">
    <property type="entry name" value="Anticodon-bd_dom_sf"/>
</dbReference>
<dbReference type="InterPro" id="IPR002315">
    <property type="entry name" value="tRNA-synt_gly"/>
</dbReference>
<dbReference type="InterPro" id="IPR027031">
    <property type="entry name" value="Gly-tRNA_synthase/POLG2"/>
</dbReference>
<reference evidence="10" key="1">
    <citation type="submission" date="2015-05" db="EMBL/GenBank/DDBJ databases">
        <authorList>
            <person name="Collingro A."/>
        </authorList>
    </citation>
    <scope>NUCLEOTIDE SEQUENCE [LARGE SCALE GENOMIC DNA]</scope>
    <source>
        <strain evidence="10">Ps</strain>
    </source>
</reference>
<keyword evidence="10" id="KW-1185">Reference proteome</keyword>
<dbReference type="NCBIfam" id="TIGR00389">
    <property type="entry name" value="glyS_dimeric"/>
    <property type="match status" value="1"/>
</dbReference>
<dbReference type="GO" id="GO:0004820">
    <property type="term" value="F:glycine-tRNA ligase activity"/>
    <property type="evidence" value="ECO:0007669"/>
    <property type="project" value="UniProtKB-EC"/>
</dbReference>
<sequence>MNKKMDDLIAFLKNRGFVYPSSSIYGGLANTWDFGPLGAMIKINLKNYFNHFFIDEQENNYYFDSSIILNPKVWEVSGHLKKFNDYIITCLNDNKIYRADELMEEYTDYIFEDLTLLEAEKIIQEQIKLKKYQDKTRWSKISNFNLMFKTNYSKTDNKINDVYFRPETAQGIFINFKNICDSMNLKLPFGIGQIGKSFRNEITPKNFIFRTKEFEQMELEYFTYQKQATKDFEKYLKLIDVFLLNLGFKNDDFSKNNIAKNKLAHYSKKTIDYEYNFSFGKKELLGIANRGNFDLEKHQQISKERLQYFDTKENKWITPNIIEVSIGIERLLLAIFDNLYVKEEERNILKLPFFLAPYKIAICPLTDKLNQEGEKLLKELKKINLGPIILQTGGTIGKRYRKHDEIGTFFIITIDFETLKDNKITIRERDTKKQERIEISKIKDYIKTKINL</sequence>
<dbReference type="GO" id="GO:0006426">
    <property type="term" value="P:glycyl-tRNA aminoacylation"/>
    <property type="evidence" value="ECO:0007669"/>
    <property type="project" value="InterPro"/>
</dbReference>
<protein>
    <recommendedName>
        <fullName evidence="1">glycine--tRNA ligase</fullName>
        <ecNumber evidence="1">6.1.1.14</ecNumber>
    </recommendedName>
</protein>
<dbReference type="EC" id="6.1.1.14" evidence="1"/>
<dbReference type="AlphaFoldDB" id="A0A0G7ZL17"/>
<dbReference type="EMBL" id="CWGI01000001">
    <property type="protein sequence ID" value="CRX36885.1"/>
    <property type="molecule type" value="Genomic_DNA"/>
</dbReference>
<dbReference type="Pfam" id="PF00587">
    <property type="entry name" value="tRNA-synt_2b"/>
    <property type="match status" value="1"/>
</dbReference>
<keyword evidence="3 9" id="KW-0436">Ligase</keyword>
<dbReference type="NCBIfam" id="NF003211">
    <property type="entry name" value="PRK04173.1"/>
    <property type="match status" value="1"/>
</dbReference>
<dbReference type="PROSITE" id="PS50862">
    <property type="entry name" value="AA_TRNA_LIGASE_II"/>
    <property type="match status" value="1"/>
</dbReference>
<evidence type="ECO:0000256" key="2">
    <source>
        <dbReference type="ARBA" id="ARBA00022490"/>
    </source>
</evidence>
<evidence type="ECO:0000256" key="7">
    <source>
        <dbReference type="ARBA" id="ARBA00023146"/>
    </source>
</evidence>
<evidence type="ECO:0000313" key="10">
    <source>
        <dbReference type="Proteomes" id="UP000242141"/>
    </source>
</evidence>
<dbReference type="GO" id="GO:0005737">
    <property type="term" value="C:cytoplasm"/>
    <property type="evidence" value="ECO:0007669"/>
    <property type="project" value="InterPro"/>
</dbReference>
<dbReference type="InterPro" id="IPR004154">
    <property type="entry name" value="Anticodon-bd"/>
</dbReference>
<keyword evidence="6" id="KW-0648">Protein biosynthesis</keyword>
<evidence type="ECO:0000259" key="8">
    <source>
        <dbReference type="PROSITE" id="PS50862"/>
    </source>
</evidence>
<dbReference type="InterPro" id="IPR006195">
    <property type="entry name" value="aa-tRNA-synth_II"/>
</dbReference>
<keyword evidence="5" id="KW-0067">ATP-binding</keyword>
<dbReference type="PRINTS" id="PR01043">
    <property type="entry name" value="TRNASYNTHGLY"/>
</dbReference>
<dbReference type="Gene3D" id="3.30.930.10">
    <property type="entry name" value="Bira Bifunctional Protein, Domain 2"/>
    <property type="match status" value="1"/>
</dbReference>
<dbReference type="GO" id="GO:0005524">
    <property type="term" value="F:ATP binding"/>
    <property type="evidence" value="ECO:0007669"/>
    <property type="project" value="UniProtKB-KW"/>
</dbReference>
<keyword evidence="7" id="KW-0030">Aminoacyl-tRNA synthetase</keyword>
<proteinExistence type="predicted"/>
<keyword evidence="4" id="KW-0547">Nucleotide-binding</keyword>
<evidence type="ECO:0000256" key="3">
    <source>
        <dbReference type="ARBA" id="ARBA00022598"/>
    </source>
</evidence>
<dbReference type="SUPFAM" id="SSF52954">
    <property type="entry name" value="Class II aaRS ABD-related"/>
    <property type="match status" value="1"/>
</dbReference>
<dbReference type="Proteomes" id="UP000242141">
    <property type="component" value="Unassembled WGS sequence"/>
</dbReference>
<name>A0A0G7ZL17_9MOLU</name>
<feature type="domain" description="Aminoacyl-transfer RNA synthetases class-II family profile" evidence="8">
    <location>
        <begin position="147"/>
        <end position="352"/>
    </location>
</feature>